<accession>A0A812XAK7</accession>
<keyword evidence="3" id="KW-1185">Reference proteome</keyword>
<feature type="compositionally biased region" description="Low complexity" evidence="1">
    <location>
        <begin position="42"/>
        <end position="54"/>
    </location>
</feature>
<evidence type="ECO:0000313" key="2">
    <source>
        <dbReference type="EMBL" id="CAE7723599.1"/>
    </source>
</evidence>
<protein>
    <submittedName>
        <fullName evidence="2">Uncharacterized protein</fullName>
    </submittedName>
</protein>
<name>A0A812XAK7_SYMPI</name>
<gene>
    <name evidence="2" type="ORF">SPIL2461_LOCUS20660</name>
</gene>
<dbReference type="EMBL" id="CAJNIZ010045557">
    <property type="protein sequence ID" value="CAE7723599.1"/>
    <property type="molecule type" value="Genomic_DNA"/>
</dbReference>
<dbReference type="AlphaFoldDB" id="A0A812XAK7"/>
<comment type="caution">
    <text evidence="2">The sequence shown here is derived from an EMBL/GenBank/DDBJ whole genome shotgun (WGS) entry which is preliminary data.</text>
</comment>
<feature type="region of interest" description="Disordered" evidence="1">
    <location>
        <begin position="41"/>
        <end position="62"/>
    </location>
</feature>
<evidence type="ECO:0000256" key="1">
    <source>
        <dbReference type="SAM" id="MobiDB-lite"/>
    </source>
</evidence>
<organism evidence="2 3">
    <name type="scientific">Symbiodinium pilosum</name>
    <name type="common">Dinoflagellate</name>
    <dbReference type="NCBI Taxonomy" id="2952"/>
    <lineage>
        <taxon>Eukaryota</taxon>
        <taxon>Sar</taxon>
        <taxon>Alveolata</taxon>
        <taxon>Dinophyceae</taxon>
        <taxon>Suessiales</taxon>
        <taxon>Symbiodiniaceae</taxon>
        <taxon>Symbiodinium</taxon>
    </lineage>
</organism>
<evidence type="ECO:0000313" key="3">
    <source>
        <dbReference type="Proteomes" id="UP000649617"/>
    </source>
</evidence>
<reference evidence="2" key="1">
    <citation type="submission" date="2021-02" db="EMBL/GenBank/DDBJ databases">
        <authorList>
            <person name="Dougan E. K."/>
            <person name="Rhodes N."/>
            <person name="Thang M."/>
            <person name="Chan C."/>
        </authorList>
    </citation>
    <scope>NUCLEOTIDE SEQUENCE</scope>
</reference>
<feature type="non-terminal residue" evidence="2">
    <location>
        <position position="1"/>
    </location>
</feature>
<dbReference type="Proteomes" id="UP000649617">
    <property type="component" value="Unassembled WGS sequence"/>
</dbReference>
<sequence length="62" mass="6969">MIFTATSAIWQWHRWAVAGCRITTSSPRTSRPMWAYQTSAISPSSSSMCPLSCPGQRKHGRR</sequence>
<proteinExistence type="predicted"/>